<organism evidence="1 2">
    <name type="scientific">Clonostachys byssicola</name>
    <dbReference type="NCBI Taxonomy" id="160290"/>
    <lineage>
        <taxon>Eukaryota</taxon>
        <taxon>Fungi</taxon>
        <taxon>Dikarya</taxon>
        <taxon>Ascomycota</taxon>
        <taxon>Pezizomycotina</taxon>
        <taxon>Sordariomycetes</taxon>
        <taxon>Hypocreomycetidae</taxon>
        <taxon>Hypocreales</taxon>
        <taxon>Bionectriaceae</taxon>
        <taxon>Clonostachys</taxon>
    </lineage>
</organism>
<sequence>MSNPQSFLSALIAQKASRSFTFRVDPGKHIVTNTQVQSTALSEDKTDPPECIGILRYLVGSVKDIAKIKGKLTPTQIVWVLHDKGEHWKCVRGARLKDSILELYLNSEEDEDTARQHGEEIAECFAFDSPKSRLLAPEYLIEVLRMDPGTVPSFKDLPDQFTSENHKVATDAFIKNGRVVIGFESREVARELQRIAANRDARFIVGNVLNHTRPKIAEL</sequence>
<evidence type="ECO:0000313" key="2">
    <source>
        <dbReference type="Proteomes" id="UP000754883"/>
    </source>
</evidence>
<reference evidence="2" key="1">
    <citation type="submission" date="2019-06" db="EMBL/GenBank/DDBJ databases">
        <authorList>
            <person name="Broberg M."/>
        </authorList>
    </citation>
    <scope>NUCLEOTIDE SEQUENCE [LARGE SCALE GENOMIC DNA]</scope>
</reference>
<dbReference type="AlphaFoldDB" id="A0A9N9U5W1"/>
<dbReference type="EMBL" id="CABFNO020001300">
    <property type="protein sequence ID" value="CAG9978301.1"/>
    <property type="molecule type" value="Genomic_DNA"/>
</dbReference>
<proteinExistence type="predicted"/>
<dbReference type="OrthoDB" id="10350146at2759"/>
<dbReference type="Proteomes" id="UP000754883">
    <property type="component" value="Unassembled WGS sequence"/>
</dbReference>
<accession>A0A9N9U5W1</accession>
<gene>
    <name evidence="1" type="ORF">CBYS24578_00009123</name>
</gene>
<comment type="caution">
    <text evidence="1">The sequence shown here is derived from an EMBL/GenBank/DDBJ whole genome shotgun (WGS) entry which is preliminary data.</text>
</comment>
<name>A0A9N9U5W1_9HYPO</name>
<evidence type="ECO:0000313" key="1">
    <source>
        <dbReference type="EMBL" id="CAG9978301.1"/>
    </source>
</evidence>
<keyword evidence="2" id="KW-1185">Reference proteome</keyword>
<reference evidence="1 2" key="2">
    <citation type="submission" date="2021-10" db="EMBL/GenBank/DDBJ databases">
        <authorList>
            <person name="Piombo E."/>
        </authorList>
    </citation>
    <scope>NUCLEOTIDE SEQUENCE [LARGE SCALE GENOMIC DNA]</scope>
</reference>
<protein>
    <submittedName>
        <fullName evidence="1">Uncharacterized protein</fullName>
    </submittedName>
</protein>